<dbReference type="Proteomes" id="UP000220102">
    <property type="component" value="Unassembled WGS sequence"/>
</dbReference>
<evidence type="ECO:0000313" key="2">
    <source>
        <dbReference type="Proteomes" id="UP000220102"/>
    </source>
</evidence>
<reference evidence="1 2" key="1">
    <citation type="submission" date="2017-10" db="EMBL/GenBank/DDBJ databases">
        <title>Draft genome of Longibacter Salinarum.</title>
        <authorList>
            <person name="Goh K.M."/>
            <person name="Shamsir M.S."/>
            <person name="Lim S.W."/>
        </authorList>
    </citation>
    <scope>NUCLEOTIDE SEQUENCE [LARGE SCALE GENOMIC DNA]</scope>
    <source>
        <strain evidence="1 2">KCTC 52045</strain>
    </source>
</reference>
<dbReference type="EMBL" id="PDEQ01000004">
    <property type="protein sequence ID" value="PEN13351.1"/>
    <property type="molecule type" value="Genomic_DNA"/>
</dbReference>
<keyword evidence="2" id="KW-1185">Reference proteome</keyword>
<name>A0A2A8CXK9_9BACT</name>
<gene>
    <name evidence="1" type="ORF">CRI94_08460</name>
</gene>
<evidence type="ECO:0000313" key="1">
    <source>
        <dbReference type="EMBL" id="PEN13351.1"/>
    </source>
</evidence>
<sequence>FGGYRRLIRDYERLPEMSEAMVRVAMIRLMIRRVT</sequence>
<feature type="non-terminal residue" evidence="1">
    <location>
        <position position="1"/>
    </location>
</feature>
<protein>
    <submittedName>
        <fullName evidence="1">IS5/IS1182 family transposase</fullName>
    </submittedName>
</protein>
<dbReference type="AlphaFoldDB" id="A0A2A8CXK9"/>
<proteinExistence type="predicted"/>
<accession>A0A2A8CXK9</accession>
<organism evidence="1 2">
    <name type="scientific">Longibacter salinarum</name>
    <dbReference type="NCBI Taxonomy" id="1850348"/>
    <lineage>
        <taxon>Bacteria</taxon>
        <taxon>Pseudomonadati</taxon>
        <taxon>Rhodothermota</taxon>
        <taxon>Rhodothermia</taxon>
        <taxon>Rhodothermales</taxon>
        <taxon>Salisaetaceae</taxon>
        <taxon>Longibacter</taxon>
    </lineage>
</organism>
<comment type="caution">
    <text evidence="1">The sequence shown here is derived from an EMBL/GenBank/DDBJ whole genome shotgun (WGS) entry which is preliminary data.</text>
</comment>